<keyword evidence="2" id="KW-1185">Reference proteome</keyword>
<dbReference type="InterPro" id="IPR029064">
    <property type="entry name" value="Ribosomal_eL30-like_sf"/>
</dbReference>
<comment type="caution">
    <text evidence="1">The sequence shown here is derived from an EMBL/GenBank/DDBJ whole genome shotgun (WGS) entry which is preliminary data.</text>
</comment>
<dbReference type="AlphaFoldDB" id="A0A9Q0JY94"/>
<organism evidence="1 2">
    <name type="scientific">Protea cynaroides</name>
    <dbReference type="NCBI Taxonomy" id="273540"/>
    <lineage>
        <taxon>Eukaryota</taxon>
        <taxon>Viridiplantae</taxon>
        <taxon>Streptophyta</taxon>
        <taxon>Embryophyta</taxon>
        <taxon>Tracheophyta</taxon>
        <taxon>Spermatophyta</taxon>
        <taxon>Magnoliopsida</taxon>
        <taxon>Proteales</taxon>
        <taxon>Proteaceae</taxon>
        <taxon>Protea</taxon>
    </lineage>
</organism>
<name>A0A9Q0JY94_9MAGN</name>
<evidence type="ECO:0000313" key="1">
    <source>
        <dbReference type="EMBL" id="KAJ4956356.1"/>
    </source>
</evidence>
<reference evidence="1" key="1">
    <citation type="journal article" date="2023" name="Plant J.">
        <title>The genome of the king protea, Protea cynaroides.</title>
        <authorList>
            <person name="Chang J."/>
            <person name="Duong T.A."/>
            <person name="Schoeman C."/>
            <person name="Ma X."/>
            <person name="Roodt D."/>
            <person name="Barker N."/>
            <person name="Li Z."/>
            <person name="Van de Peer Y."/>
            <person name="Mizrachi E."/>
        </authorList>
    </citation>
    <scope>NUCLEOTIDE SEQUENCE</scope>
    <source>
        <tissue evidence="1">Young leaves</tissue>
    </source>
</reference>
<dbReference type="Gene3D" id="3.30.1330.30">
    <property type="match status" value="1"/>
</dbReference>
<gene>
    <name evidence="1" type="ORF">NE237_013139</name>
</gene>
<dbReference type="PANTHER" id="PTHR47903">
    <property type="entry name" value="OS07G0636400 PROTEIN"/>
    <property type="match status" value="1"/>
</dbReference>
<dbReference type="EMBL" id="JAMYWD010000011">
    <property type="protein sequence ID" value="KAJ4956356.1"/>
    <property type="molecule type" value="Genomic_DNA"/>
</dbReference>
<sequence length="266" mass="30029">MRKKNKKARISYEPQKSLSLTLEQQQSKCCEGEHLDHLLKVNWKWKKPAFRRGLTSMMGFSTVLFGVSNYDRPISILGLCFMLDHLLSLGDLISQFPNVFCCSYYIKVIELEKLSKGALPEKIWIKQQFSIGVNDVTRVLERMMASARFKNSAQKSMVACHRFKPSVQLQAVILASDCNLRWLTKHLPSLAFSREVPLIFVKDNRGGSRRLGDLVKLKTAMAIGVKARGSGINKFFEGFLQADQTDGGMECLKPTNMTSTDITGLD</sequence>
<evidence type="ECO:0008006" key="3">
    <source>
        <dbReference type="Google" id="ProtNLM"/>
    </source>
</evidence>
<accession>A0A9Q0JY94</accession>
<dbReference type="PANTHER" id="PTHR47903:SF2">
    <property type="entry name" value="OS07G0636400 PROTEIN"/>
    <property type="match status" value="1"/>
</dbReference>
<proteinExistence type="predicted"/>
<evidence type="ECO:0000313" key="2">
    <source>
        <dbReference type="Proteomes" id="UP001141806"/>
    </source>
</evidence>
<dbReference type="OrthoDB" id="20109at2759"/>
<protein>
    <recommendedName>
        <fullName evidence="3">Ribosomal protein L7Ae/L30e/S12e/Gadd45 domain-containing protein</fullName>
    </recommendedName>
</protein>
<dbReference type="Proteomes" id="UP001141806">
    <property type="component" value="Unassembled WGS sequence"/>
</dbReference>
<dbReference type="SUPFAM" id="SSF55315">
    <property type="entry name" value="L30e-like"/>
    <property type="match status" value="1"/>
</dbReference>